<sequence>MDQSSPIADSFEPAAPGSARAIGGPTLALVTSRFQLAEPADPAPEAWREGLAQLLEWLGVETEFLTPARPSGRLARMADWAASAGQLTAPAPVFAPWIGWSPSAFQHGGLAGLPQAQYVASYLIDHARGAPAARGGTDIMLMSPHPAVCITEAAGDVPTPRAAVLRTMIRAARAEGRERVAIICHARQRNVVARHLLAAGKGLTRDGLELDILTIEDALVPLMSGAMLWDAIIAMPDLRSTVFTLLAETSGVRRAWPMLWFGRGLQLVTCETPGEGVSRLPLDAPALIHALALTLHEAGMGRAAWRLHDAWARLRDSGVTSMGRGTDAPYVSAVADDAFLTMLCRDGAVSKRPQMPWRALKNAQIANSGGHLPTLRVVASTSPFPNL</sequence>
<protein>
    <submittedName>
        <fullName evidence="2">Uncharacterized protein</fullName>
    </submittedName>
</protein>
<evidence type="ECO:0000313" key="4">
    <source>
        <dbReference type="Proteomes" id="UP000548685"/>
    </source>
</evidence>
<proteinExistence type="predicted"/>
<organism evidence="2 3">
    <name type="scientific">Erythrobacter ramosus</name>
    <dbReference type="NCBI Taxonomy" id="35811"/>
    <lineage>
        <taxon>Bacteria</taxon>
        <taxon>Pseudomonadati</taxon>
        <taxon>Pseudomonadota</taxon>
        <taxon>Alphaproteobacteria</taxon>
        <taxon>Sphingomonadales</taxon>
        <taxon>Erythrobacteraceae</taxon>
        <taxon>Erythrobacter/Porphyrobacter group</taxon>
        <taxon>Erythrobacter</taxon>
    </lineage>
</organism>
<dbReference type="Proteomes" id="UP000430021">
    <property type="component" value="Unassembled WGS sequence"/>
</dbReference>
<name>A0A6I4UP08_9SPHN</name>
<evidence type="ECO:0000313" key="2">
    <source>
        <dbReference type="EMBL" id="MXP39279.1"/>
    </source>
</evidence>
<dbReference type="RefSeq" id="WP_160761332.1">
    <property type="nucleotide sequence ID" value="NZ_BAAADZ010000010.1"/>
</dbReference>
<reference evidence="2 3" key="1">
    <citation type="submission" date="2019-12" db="EMBL/GenBank/DDBJ databases">
        <title>Genomic-based taxomic classification of the family Erythrobacteraceae.</title>
        <authorList>
            <person name="Xu L."/>
        </authorList>
    </citation>
    <scope>NUCLEOTIDE SEQUENCE [LARGE SCALE GENOMIC DNA]</scope>
    <source>
        <strain evidence="2 3">JCM 10282</strain>
    </source>
</reference>
<evidence type="ECO:0000313" key="1">
    <source>
        <dbReference type="EMBL" id="MBB3775622.1"/>
    </source>
</evidence>
<gene>
    <name evidence="1" type="ORF">FHS52_001591</name>
    <name evidence="2" type="ORF">GRI59_11750</name>
</gene>
<evidence type="ECO:0000313" key="3">
    <source>
        <dbReference type="Proteomes" id="UP000430021"/>
    </source>
</evidence>
<dbReference type="EMBL" id="WTYB01000002">
    <property type="protein sequence ID" value="MXP39279.1"/>
    <property type="molecule type" value="Genomic_DNA"/>
</dbReference>
<reference evidence="1 4" key="2">
    <citation type="submission" date="2020-08" db="EMBL/GenBank/DDBJ databases">
        <title>Genomic Encyclopedia of Type Strains, Phase IV (KMG-IV): sequencing the most valuable type-strain genomes for metagenomic binning, comparative biology and taxonomic classification.</title>
        <authorList>
            <person name="Goeker M."/>
        </authorList>
    </citation>
    <scope>NUCLEOTIDE SEQUENCE [LARGE SCALE GENOMIC DNA]</scope>
    <source>
        <strain evidence="1 4">DSM 8510</strain>
    </source>
</reference>
<dbReference type="Proteomes" id="UP000548685">
    <property type="component" value="Unassembled WGS sequence"/>
</dbReference>
<dbReference type="EMBL" id="JACICE010000002">
    <property type="protein sequence ID" value="MBB3775622.1"/>
    <property type="molecule type" value="Genomic_DNA"/>
</dbReference>
<accession>A0A6I4UP08</accession>
<keyword evidence="4" id="KW-1185">Reference proteome</keyword>
<dbReference type="AlphaFoldDB" id="A0A6I4UP08"/>
<dbReference type="OrthoDB" id="7389881at2"/>
<comment type="caution">
    <text evidence="2">The sequence shown here is derived from an EMBL/GenBank/DDBJ whole genome shotgun (WGS) entry which is preliminary data.</text>
</comment>